<evidence type="ECO:0000259" key="11">
    <source>
        <dbReference type="PROSITE" id="PS51847"/>
    </source>
</evidence>
<dbReference type="Proteomes" id="UP000053958">
    <property type="component" value="Unassembled WGS sequence"/>
</dbReference>
<feature type="compositionally biased region" description="Low complexity" evidence="9">
    <location>
        <begin position="612"/>
        <end position="625"/>
    </location>
</feature>
<feature type="compositionally biased region" description="Polar residues" evidence="9">
    <location>
        <begin position="873"/>
        <end position="896"/>
    </location>
</feature>
<dbReference type="PANTHER" id="PTHR13466">
    <property type="entry name" value="TEX2 PROTEIN-RELATED"/>
    <property type="match status" value="1"/>
</dbReference>
<evidence type="ECO:0000256" key="9">
    <source>
        <dbReference type="SAM" id="MobiDB-lite"/>
    </source>
</evidence>
<feature type="domain" description="SMP-LTD" evidence="11">
    <location>
        <begin position="278"/>
        <end position="471"/>
    </location>
</feature>
<feature type="compositionally biased region" description="Polar residues" evidence="9">
    <location>
        <begin position="523"/>
        <end position="535"/>
    </location>
</feature>
<feature type="region of interest" description="Disordered" evidence="9">
    <location>
        <begin position="493"/>
        <end position="727"/>
    </location>
</feature>
<dbReference type="PANTHER" id="PTHR13466:SF19">
    <property type="entry name" value="NUCLEUS-VACUOLE JUNCTION PROTEIN 2"/>
    <property type="match status" value="1"/>
</dbReference>
<evidence type="ECO:0000256" key="10">
    <source>
        <dbReference type="SAM" id="Phobius"/>
    </source>
</evidence>
<keyword evidence="3 10" id="KW-0812">Transmembrane</keyword>
<keyword evidence="8 10" id="KW-0472">Membrane</keyword>
<feature type="compositionally biased region" description="Low complexity" evidence="9">
    <location>
        <begin position="547"/>
        <end position="560"/>
    </location>
</feature>
<accession>A0A0F4YHM5</accession>
<dbReference type="GO" id="GO:1990456">
    <property type="term" value="P:mitochondrion-endoplasmic reticulum membrane tethering"/>
    <property type="evidence" value="ECO:0007669"/>
    <property type="project" value="TreeGrafter"/>
</dbReference>
<dbReference type="GO" id="GO:0015914">
    <property type="term" value="P:phospholipid transport"/>
    <property type="evidence" value="ECO:0007669"/>
    <property type="project" value="TreeGrafter"/>
</dbReference>
<evidence type="ECO:0000256" key="8">
    <source>
        <dbReference type="ARBA" id="ARBA00023136"/>
    </source>
</evidence>
<feature type="compositionally biased region" description="Basic and acidic residues" evidence="9">
    <location>
        <begin position="590"/>
        <end position="608"/>
    </location>
</feature>
<keyword evidence="13" id="KW-1185">Reference proteome</keyword>
<dbReference type="STRING" id="1408163.A0A0F4YHM5"/>
<keyword evidence="5 10" id="KW-1133">Transmembrane helix</keyword>
<dbReference type="AlphaFoldDB" id="A0A0F4YHM5"/>
<protein>
    <submittedName>
        <fullName evidence="12">PH domain-containing protein</fullName>
    </submittedName>
</protein>
<evidence type="ECO:0000256" key="2">
    <source>
        <dbReference type="ARBA" id="ARBA00022448"/>
    </source>
</evidence>
<organism evidence="12 13">
    <name type="scientific">Rasamsonia emersonii (strain ATCC 16479 / CBS 393.64 / IMI 116815)</name>
    <dbReference type="NCBI Taxonomy" id="1408163"/>
    <lineage>
        <taxon>Eukaryota</taxon>
        <taxon>Fungi</taxon>
        <taxon>Dikarya</taxon>
        <taxon>Ascomycota</taxon>
        <taxon>Pezizomycotina</taxon>
        <taxon>Eurotiomycetes</taxon>
        <taxon>Eurotiomycetidae</taxon>
        <taxon>Eurotiales</taxon>
        <taxon>Trichocomaceae</taxon>
        <taxon>Rasamsonia</taxon>
    </lineage>
</organism>
<dbReference type="OrthoDB" id="26740at2759"/>
<comment type="caution">
    <text evidence="12">The sequence shown here is derived from an EMBL/GenBank/DDBJ whole genome shotgun (WGS) entry which is preliminary data.</text>
</comment>
<dbReference type="CDD" id="cd21675">
    <property type="entry name" value="SMP_TEX2"/>
    <property type="match status" value="1"/>
</dbReference>
<evidence type="ECO:0000256" key="5">
    <source>
        <dbReference type="ARBA" id="ARBA00022989"/>
    </source>
</evidence>
<reference evidence="12 13" key="1">
    <citation type="submission" date="2015-04" db="EMBL/GenBank/DDBJ databases">
        <authorList>
            <person name="Heijne W.H."/>
            <person name="Fedorova N.D."/>
            <person name="Nierman W.C."/>
            <person name="Vollebregt A.W."/>
            <person name="Zhao Z."/>
            <person name="Wu L."/>
            <person name="Kumar M."/>
            <person name="Stam H."/>
            <person name="van den Berg M.A."/>
            <person name="Pel H.J."/>
        </authorList>
    </citation>
    <scope>NUCLEOTIDE SEQUENCE [LARGE SCALE GENOMIC DNA]</scope>
    <source>
        <strain evidence="12 13">CBS 393.64</strain>
    </source>
</reference>
<evidence type="ECO:0000256" key="7">
    <source>
        <dbReference type="ARBA" id="ARBA00023121"/>
    </source>
</evidence>
<sequence>MGSFAAFLLVYILGGLTFIPLIIALIALHAYLTLKPPSTSFSDEKDEETTKNVLERPNDDQYSLKTGIDVLAEEFQRAHESDVAAGYFAVCREYVPGGVNGKPPERTTPAGEVVATESPSVYQTMYRSIFDRKQPPSIEPAKTNGKNFKKARNVFYIVLRHGHLMLYDDAEQLEVRYVISLAHHDVSIYGGGDEIPEGELWIKRNAICLSRREDSIADLRGMTPPFYLFSESQSAKEDFYFALLKNQEKIPGSPNSPPTQQHYDVKDIVTLVQRLHSSEEQLQTRWINAMVGRLFLALYKTPEMHEFVRKKVTKKIFRVKKPTFISKISLQKIDMGHEAPFITNPRLKDLTIDGDCTVEADINYTGHFRLEISATARIDLGQRFKTREVDLVLAVVLKKLAGHVLVRFKPPPSNRIWFCFATMPDMVMSIEPIVSSRQITYGIILRAIESRIREVVAESLVYPFWDDVPFLDTSSQPFRGGIWEREISKASVKTEIPDESELQNDSGLPSEGDSFDALKTTDNRTMSTPEFSESPSPALKSRKSSKSDSSSQIDESASSSAVDKRTNSPPPTAIRSRTFSNVASPVVTPDHGKVDKAGHESGKNDKKKNATSSMIEISSRSQSSSLAATPAGSPPKEQSSLTSRTPQNENSSSTDPIDGQNGSESLPDVLQRSHSGHTGADSPTSPSPESISRSSTVNDETKRSRPLESITKSFTSSLSGEKRQGMGSIGSITAAAAKKWGWNVLGKGDQGKAIDAAGRPGTPDHPIGRGRPLPPPGTPLPPPERFGFRSNPISMPRRKPVPPPVLPERSQEENMRPVPKPPLPKRQSPPSQESTVIFTDEVLVVEAPRDSEPSSPAPDGESDAVHTMKTENLPPSASDSQLHPQQSLEDAQSDSGFEQIPSLSEAGAMQPSSSTPPDRETMATVNDHFRPPQNVVL</sequence>
<proteinExistence type="predicted"/>
<evidence type="ECO:0000256" key="4">
    <source>
        <dbReference type="ARBA" id="ARBA00022824"/>
    </source>
</evidence>
<keyword evidence="6" id="KW-0445">Lipid transport</keyword>
<dbReference type="InterPro" id="IPR031468">
    <property type="entry name" value="SMP_LBD"/>
</dbReference>
<dbReference type="Pfam" id="PF15413">
    <property type="entry name" value="PH_11"/>
    <property type="match status" value="1"/>
</dbReference>
<feature type="compositionally biased region" description="Low complexity" evidence="9">
    <location>
        <begin position="682"/>
        <end position="695"/>
    </location>
</feature>
<evidence type="ECO:0000256" key="3">
    <source>
        <dbReference type="ARBA" id="ARBA00022692"/>
    </source>
</evidence>
<feature type="compositionally biased region" description="Polar residues" evidence="9">
    <location>
        <begin position="636"/>
        <end position="664"/>
    </location>
</feature>
<dbReference type="RefSeq" id="XP_013323730.1">
    <property type="nucleotide sequence ID" value="XM_013468276.1"/>
</dbReference>
<dbReference type="GO" id="GO:0008289">
    <property type="term" value="F:lipid binding"/>
    <property type="evidence" value="ECO:0007669"/>
    <property type="project" value="UniProtKB-KW"/>
</dbReference>
<keyword evidence="2" id="KW-0813">Transport</keyword>
<feature type="compositionally biased region" description="Polar residues" evidence="9">
    <location>
        <begin position="710"/>
        <end position="719"/>
    </location>
</feature>
<comment type="subcellular location">
    <subcellularLocation>
        <location evidence="1">Endoplasmic reticulum membrane</location>
    </subcellularLocation>
</comment>
<gene>
    <name evidence="12" type="ORF">T310_9295</name>
</gene>
<evidence type="ECO:0000256" key="1">
    <source>
        <dbReference type="ARBA" id="ARBA00004586"/>
    </source>
</evidence>
<name>A0A0F4YHM5_RASE3</name>
<feature type="region of interest" description="Disordered" evidence="9">
    <location>
        <begin position="745"/>
        <end position="937"/>
    </location>
</feature>
<feature type="transmembrane region" description="Helical" evidence="10">
    <location>
        <begin position="7"/>
        <end position="32"/>
    </location>
</feature>
<dbReference type="EMBL" id="LASV01000713">
    <property type="protein sequence ID" value="KKA17118.1"/>
    <property type="molecule type" value="Genomic_DNA"/>
</dbReference>
<dbReference type="PROSITE" id="PS51847">
    <property type="entry name" value="SMP"/>
    <property type="match status" value="1"/>
</dbReference>
<evidence type="ECO:0000313" key="12">
    <source>
        <dbReference type="EMBL" id="KKA17118.1"/>
    </source>
</evidence>
<keyword evidence="7" id="KW-0446">Lipid-binding</keyword>
<evidence type="ECO:0000313" key="13">
    <source>
        <dbReference type="Proteomes" id="UP000053958"/>
    </source>
</evidence>
<keyword evidence="4" id="KW-0256">Endoplasmic reticulum</keyword>
<evidence type="ECO:0000256" key="6">
    <source>
        <dbReference type="ARBA" id="ARBA00023055"/>
    </source>
</evidence>
<dbReference type="GeneID" id="25321235"/>
<feature type="compositionally biased region" description="Pro residues" evidence="9">
    <location>
        <begin position="772"/>
        <end position="784"/>
    </location>
</feature>
<dbReference type="GO" id="GO:0005789">
    <property type="term" value="C:endoplasmic reticulum membrane"/>
    <property type="evidence" value="ECO:0007669"/>
    <property type="project" value="UniProtKB-SubCell"/>
</dbReference>
<dbReference type="GO" id="GO:0032865">
    <property type="term" value="C:ERMES complex"/>
    <property type="evidence" value="ECO:0007669"/>
    <property type="project" value="TreeGrafter"/>
</dbReference>